<gene>
    <name evidence="1" type="ORF">HYPSUDRAFT_64374</name>
</gene>
<dbReference type="OMA" id="IQYHYAD"/>
<dbReference type="EMBL" id="KN817529">
    <property type="protein sequence ID" value="KJA26168.1"/>
    <property type="molecule type" value="Genomic_DNA"/>
</dbReference>
<protein>
    <submittedName>
        <fullName evidence="1">Uncharacterized protein</fullName>
    </submittedName>
</protein>
<name>A0A0D2MQC3_HYPSF</name>
<dbReference type="OrthoDB" id="3192267at2759"/>
<accession>A0A0D2MQC3</accession>
<dbReference type="AlphaFoldDB" id="A0A0D2MQC3"/>
<organism evidence="1 2">
    <name type="scientific">Hypholoma sublateritium (strain FD-334 SS-4)</name>
    <dbReference type="NCBI Taxonomy" id="945553"/>
    <lineage>
        <taxon>Eukaryota</taxon>
        <taxon>Fungi</taxon>
        <taxon>Dikarya</taxon>
        <taxon>Basidiomycota</taxon>
        <taxon>Agaricomycotina</taxon>
        <taxon>Agaricomycetes</taxon>
        <taxon>Agaricomycetidae</taxon>
        <taxon>Agaricales</taxon>
        <taxon>Agaricineae</taxon>
        <taxon>Strophariaceae</taxon>
        <taxon>Hypholoma</taxon>
    </lineage>
</organism>
<dbReference type="Proteomes" id="UP000054270">
    <property type="component" value="Unassembled WGS sequence"/>
</dbReference>
<evidence type="ECO:0000313" key="1">
    <source>
        <dbReference type="EMBL" id="KJA26168.1"/>
    </source>
</evidence>
<keyword evidence="2" id="KW-1185">Reference proteome</keyword>
<evidence type="ECO:0000313" key="2">
    <source>
        <dbReference type="Proteomes" id="UP000054270"/>
    </source>
</evidence>
<sequence>MTSQSNPPFYVLIAQSPVSNIPAGALSNNLSHPTIRYHYADDSPLSVIASHPDEHVLVMDYDGTSAQPTVQSISPSLGVTGLKLAEAPGAALADPSGTRNETMFIIETTSDDPSMTASNVDRKLALSTLAQFKFRNEVLKRALRYPDNKLESSLLEPTIARETP</sequence>
<proteinExistence type="predicted"/>
<reference evidence="2" key="1">
    <citation type="submission" date="2014-04" db="EMBL/GenBank/DDBJ databases">
        <title>Evolutionary Origins and Diversification of the Mycorrhizal Mutualists.</title>
        <authorList>
            <consortium name="DOE Joint Genome Institute"/>
            <consortium name="Mycorrhizal Genomics Consortium"/>
            <person name="Kohler A."/>
            <person name="Kuo A."/>
            <person name="Nagy L.G."/>
            <person name="Floudas D."/>
            <person name="Copeland A."/>
            <person name="Barry K.W."/>
            <person name="Cichocki N."/>
            <person name="Veneault-Fourrey C."/>
            <person name="LaButti K."/>
            <person name="Lindquist E.A."/>
            <person name="Lipzen A."/>
            <person name="Lundell T."/>
            <person name="Morin E."/>
            <person name="Murat C."/>
            <person name="Riley R."/>
            <person name="Ohm R."/>
            <person name="Sun H."/>
            <person name="Tunlid A."/>
            <person name="Henrissat B."/>
            <person name="Grigoriev I.V."/>
            <person name="Hibbett D.S."/>
            <person name="Martin F."/>
        </authorList>
    </citation>
    <scope>NUCLEOTIDE SEQUENCE [LARGE SCALE GENOMIC DNA]</scope>
    <source>
        <strain evidence="2">FD-334 SS-4</strain>
    </source>
</reference>